<dbReference type="RefSeq" id="WP_205279032.1">
    <property type="nucleotide sequence ID" value="NZ_JAFFPU010000028.1"/>
</dbReference>
<protein>
    <submittedName>
        <fullName evidence="3">Circularly permuted type 2 ATP-grasp protein</fullName>
    </submittedName>
</protein>
<feature type="domain" description="DUF403" evidence="1">
    <location>
        <begin position="519"/>
        <end position="830"/>
    </location>
</feature>
<feature type="domain" description="Circularly permuted ATP-grasp type 2" evidence="2">
    <location>
        <begin position="93"/>
        <end position="468"/>
    </location>
</feature>
<keyword evidence="4" id="KW-1185">Reference proteome</keyword>
<dbReference type="SUPFAM" id="SSF56059">
    <property type="entry name" value="Glutathione synthetase ATP-binding domain-like"/>
    <property type="match status" value="1"/>
</dbReference>
<dbReference type="InterPro" id="IPR025841">
    <property type="entry name" value="CP_ATPgrasp_2"/>
</dbReference>
<dbReference type="Pfam" id="PF04168">
    <property type="entry name" value="Alpha-E"/>
    <property type="match status" value="1"/>
</dbReference>
<accession>A0ABS2U922</accession>
<reference evidence="3 4" key="1">
    <citation type="submission" date="2021-02" db="EMBL/GenBank/DDBJ databases">
        <title>Leptospira ainlahdjerensis sp. nov., Leptospira ainazelensis sp. nov., Leptospira abararensis sp. nov. and Leptospira chreensis sp. nov., four new species isolated from water sources in Algeria.</title>
        <authorList>
            <person name="Amara Korba A."/>
            <person name="Kainiu M."/>
            <person name="Vincent A.T."/>
            <person name="Mariet J.-F."/>
            <person name="Veyrier F.J."/>
            <person name="Goarant C."/>
            <person name="Picardeau M."/>
        </authorList>
    </citation>
    <scope>NUCLEOTIDE SEQUENCE [LARGE SCALE GENOMIC DNA]</scope>
    <source>
        <strain evidence="3 4">201903070</strain>
    </source>
</reference>
<dbReference type="Pfam" id="PF14403">
    <property type="entry name" value="CP_ATPgrasp_2"/>
    <property type="match status" value="1"/>
</dbReference>
<evidence type="ECO:0000313" key="4">
    <source>
        <dbReference type="Proteomes" id="UP000724686"/>
    </source>
</evidence>
<dbReference type="PANTHER" id="PTHR34595">
    <property type="entry name" value="BLR5612 PROTEIN"/>
    <property type="match status" value="1"/>
</dbReference>
<proteinExistence type="predicted"/>
<comment type="caution">
    <text evidence="3">The sequence shown here is derived from an EMBL/GenBank/DDBJ whole genome shotgun (WGS) entry which is preliminary data.</text>
</comment>
<dbReference type="Proteomes" id="UP000724686">
    <property type="component" value="Unassembled WGS sequence"/>
</dbReference>
<sequence length="845" mass="97124">MVQNFMVNPANARLNLREGYNPNPSTYDELYDGEGKLRSKYEFLINSLESLSQEELMRRKRDSLRILQENGVTYNVYEEPGAVERLWSLDLFPVLMESKEWEGVERGLVQRAELLDALFKDVYGPRKLLYDKKIPPEILFSSPDFLRQCNGFGHSTSNELCFMASDLARQENGSFVVIGDRIQAPSGSGYSLENRIVLSRIFPSIYRDSQVHRVALYFRSLRKALQSLSKVQEREPIIVLLTPGAGNETYFEHAYLAGYLGFTLAQAEDLTVRNNFVFIKTVEGLQQVDVIFRRVVDLYMDPLELKGDSLLGVPGILNVIREGNVRVANPIGSGFLENRAIHPFLSSLCRYYLSEDLILPNVRTLWMGNSESRQEVLDYPDRFVFKRAVRDPMEPGVFLSSLPNSEREQIWKKLFAHPEKYVAQEIVNGSTCPVLSGESFIQGRSVFRAFTTLSENGYMTMSGGLVRVTENVNDLVVTNQTGAISKDLWILASEEKKDVTLLPGKTERMQIRRSGAGIPSRVADNMFWMGRYAERSENQARLLREVILNMIHMDEPYEKDQVQLLLQIATHVTATYPGFLQLNLEDPLNGARAQMFSQVFSQQQNGSIRSDLNAYVRASKSVRDRLSEDSRYILSMIETDDAYKYGSYDEILEYLILLITRLASMSGLGIESMSRETGWYFMNIGKRIERASYTIRLVTTVLNQSTLYNKSMFEALLNINDIKITYRRRYRYRIEAESVLDILLFDETNPRSLAYQLRKLGEYISYLPHSEKEEATAEERIVSEVRNRFIQEDAKRLFEYVNPSLSIVRWLNDINYQIASLSDSIGARYFRYVEEQIQLGDYNNG</sequence>
<dbReference type="Gene3D" id="3.30.1490.270">
    <property type="match status" value="1"/>
</dbReference>
<evidence type="ECO:0000259" key="2">
    <source>
        <dbReference type="Pfam" id="PF14403"/>
    </source>
</evidence>
<dbReference type="Gene3D" id="3.40.50.11290">
    <property type="match status" value="1"/>
</dbReference>
<name>A0ABS2U922_9LEPT</name>
<evidence type="ECO:0000259" key="1">
    <source>
        <dbReference type="Pfam" id="PF04168"/>
    </source>
</evidence>
<dbReference type="EMBL" id="JAFFPU010000028">
    <property type="protein sequence ID" value="MBM9576881.1"/>
    <property type="molecule type" value="Genomic_DNA"/>
</dbReference>
<gene>
    <name evidence="3" type="ORF">JWG45_06905</name>
</gene>
<dbReference type="InterPro" id="IPR051680">
    <property type="entry name" value="ATP-dep_Glu-Cys_Ligase-2"/>
</dbReference>
<dbReference type="PANTHER" id="PTHR34595:SF2">
    <property type="entry name" value="BLR2978 PROTEIN"/>
    <property type="match status" value="1"/>
</dbReference>
<evidence type="ECO:0000313" key="3">
    <source>
        <dbReference type="EMBL" id="MBM9576881.1"/>
    </source>
</evidence>
<dbReference type="InterPro" id="IPR007296">
    <property type="entry name" value="DUF403"/>
</dbReference>
<organism evidence="3 4">
    <name type="scientific">Leptospira ainlahdjerensis</name>
    <dbReference type="NCBI Taxonomy" id="2810033"/>
    <lineage>
        <taxon>Bacteria</taxon>
        <taxon>Pseudomonadati</taxon>
        <taxon>Spirochaetota</taxon>
        <taxon>Spirochaetia</taxon>
        <taxon>Leptospirales</taxon>
        <taxon>Leptospiraceae</taxon>
        <taxon>Leptospira</taxon>
    </lineage>
</organism>